<dbReference type="Gene3D" id="3.50.50.60">
    <property type="entry name" value="FAD/NAD(P)-binding domain"/>
    <property type="match status" value="1"/>
</dbReference>
<evidence type="ECO:0000259" key="1">
    <source>
        <dbReference type="Pfam" id="PF01266"/>
    </source>
</evidence>
<dbReference type="InterPro" id="IPR050407">
    <property type="entry name" value="Geranylgeranyl_reductase"/>
</dbReference>
<dbReference type="OrthoDB" id="1142316at2"/>
<feature type="domain" description="FAD dependent oxidoreductase" evidence="1">
    <location>
        <begin position="5"/>
        <end position="38"/>
    </location>
</feature>
<keyword evidence="3" id="KW-1185">Reference proteome</keyword>
<evidence type="ECO:0000313" key="2">
    <source>
        <dbReference type="EMBL" id="RTE52077.1"/>
    </source>
</evidence>
<dbReference type="InterPro" id="IPR036188">
    <property type="entry name" value="FAD/NAD-bd_sf"/>
</dbReference>
<sequence length="379" mass="42761">MESFDVIIVGGGLAGLTAALHLRKENYNVILFESREYPNHKVCGEYISNEVVPYLEFLGVSLPKTCGLNKLLVSTAKGKTLRSKLPLGGLGISRYTFDHLLYKKALTLDTTVLHEQVTNISYDKDEFKVSTESGKIFKGKIVIGAYGKRGSLDKQLKRDFIYKKSPWLGVKAHYKMDSFPDDLVAIHNFKGGYGGLSKIESGSVNFCYLVNYNSFKEEGDMVSFEHNVIRKNPFLNSFLQGAKMLFDRPLAIGQISFCKKKPVENHILMCGDTAGLIHPLCGNGMAMAIHSAKIASEITHSFFKIASFDRHKLEREYQSSWQAMFRQRLWVGRQLQQLITHEKLSNYAMGAMARSPYILKKLIKNTHGPIIQANEFQRT</sequence>
<organism evidence="2 3">
    <name type="scientific">Arenibacter aquaticus</name>
    <dbReference type="NCBI Taxonomy" id="2489054"/>
    <lineage>
        <taxon>Bacteria</taxon>
        <taxon>Pseudomonadati</taxon>
        <taxon>Bacteroidota</taxon>
        <taxon>Flavobacteriia</taxon>
        <taxon>Flavobacteriales</taxon>
        <taxon>Flavobacteriaceae</taxon>
        <taxon>Arenibacter</taxon>
    </lineage>
</organism>
<dbReference type="PANTHER" id="PTHR42685">
    <property type="entry name" value="GERANYLGERANYL DIPHOSPHATE REDUCTASE"/>
    <property type="match status" value="1"/>
</dbReference>
<dbReference type="SUPFAM" id="SSF51905">
    <property type="entry name" value="FAD/NAD(P)-binding domain"/>
    <property type="match status" value="1"/>
</dbReference>
<dbReference type="PANTHER" id="PTHR42685:SF22">
    <property type="entry name" value="CONDITIONED MEDIUM FACTOR RECEPTOR 1"/>
    <property type="match status" value="1"/>
</dbReference>
<dbReference type="AlphaFoldDB" id="A0A3S0CKU5"/>
<protein>
    <submittedName>
        <fullName evidence="2">NAD(P)/FAD-dependent oxidoreductase</fullName>
    </submittedName>
</protein>
<evidence type="ECO:0000313" key="3">
    <source>
        <dbReference type="Proteomes" id="UP000267585"/>
    </source>
</evidence>
<dbReference type="EMBL" id="RQPJ01000021">
    <property type="protein sequence ID" value="RTE52077.1"/>
    <property type="molecule type" value="Genomic_DNA"/>
</dbReference>
<dbReference type="RefSeq" id="WP_126163762.1">
    <property type="nucleotide sequence ID" value="NZ_RQPJ01000021.1"/>
</dbReference>
<reference evidence="2 3" key="1">
    <citation type="submission" date="2018-11" db="EMBL/GenBank/DDBJ databases">
        <title>Arenibacter aquaticus sp.nov., a marine bacterium isolated from surface seawater in the South China Sea.</title>
        <authorList>
            <person name="Guo J."/>
            <person name="Sun J."/>
        </authorList>
    </citation>
    <scope>NUCLEOTIDE SEQUENCE [LARGE SCALE GENOMIC DNA]</scope>
    <source>
        <strain evidence="2 3">GUO666</strain>
    </source>
</reference>
<comment type="caution">
    <text evidence="2">The sequence shown here is derived from an EMBL/GenBank/DDBJ whole genome shotgun (WGS) entry which is preliminary data.</text>
</comment>
<gene>
    <name evidence="2" type="ORF">EHW67_17930</name>
</gene>
<dbReference type="PRINTS" id="PR00420">
    <property type="entry name" value="RNGMNOXGNASE"/>
</dbReference>
<dbReference type="Proteomes" id="UP000267585">
    <property type="component" value="Unassembled WGS sequence"/>
</dbReference>
<dbReference type="Pfam" id="PF01266">
    <property type="entry name" value="DAO"/>
    <property type="match status" value="1"/>
</dbReference>
<accession>A0A3S0CKU5</accession>
<proteinExistence type="predicted"/>
<dbReference type="InterPro" id="IPR006076">
    <property type="entry name" value="FAD-dep_OxRdtase"/>
</dbReference>
<name>A0A3S0CKU5_9FLAO</name>